<dbReference type="Proteomes" id="UP001158576">
    <property type="component" value="Chromosome XSR"/>
</dbReference>
<keyword evidence="2" id="KW-0472">Membrane</keyword>
<accession>A0ABN7SC07</accession>
<protein>
    <submittedName>
        <fullName evidence="3">Oidioi.mRNA.OKI2018_I69.XSR.g15167.t1.cds</fullName>
    </submittedName>
</protein>
<feature type="transmembrane region" description="Helical" evidence="2">
    <location>
        <begin position="38"/>
        <end position="56"/>
    </location>
</feature>
<feature type="region of interest" description="Disordered" evidence="1">
    <location>
        <begin position="74"/>
        <end position="123"/>
    </location>
</feature>
<reference evidence="3 4" key="1">
    <citation type="submission" date="2021-04" db="EMBL/GenBank/DDBJ databases">
        <authorList>
            <person name="Bliznina A."/>
        </authorList>
    </citation>
    <scope>NUCLEOTIDE SEQUENCE [LARGE SCALE GENOMIC DNA]</scope>
</reference>
<organism evidence="3 4">
    <name type="scientific">Oikopleura dioica</name>
    <name type="common">Tunicate</name>
    <dbReference type="NCBI Taxonomy" id="34765"/>
    <lineage>
        <taxon>Eukaryota</taxon>
        <taxon>Metazoa</taxon>
        <taxon>Chordata</taxon>
        <taxon>Tunicata</taxon>
        <taxon>Appendicularia</taxon>
        <taxon>Copelata</taxon>
        <taxon>Oikopleuridae</taxon>
        <taxon>Oikopleura</taxon>
    </lineage>
</organism>
<proteinExistence type="predicted"/>
<keyword evidence="2" id="KW-1133">Transmembrane helix</keyword>
<evidence type="ECO:0000313" key="3">
    <source>
        <dbReference type="EMBL" id="CAG5097644.1"/>
    </source>
</evidence>
<evidence type="ECO:0000256" key="1">
    <source>
        <dbReference type="SAM" id="MobiDB-lite"/>
    </source>
</evidence>
<evidence type="ECO:0000256" key="2">
    <source>
        <dbReference type="SAM" id="Phobius"/>
    </source>
</evidence>
<evidence type="ECO:0000313" key="4">
    <source>
        <dbReference type="Proteomes" id="UP001158576"/>
    </source>
</evidence>
<keyword evidence="2" id="KW-0812">Transmembrane</keyword>
<dbReference type="EMBL" id="OU015569">
    <property type="protein sequence ID" value="CAG5097644.1"/>
    <property type="molecule type" value="Genomic_DNA"/>
</dbReference>
<keyword evidence="4" id="KW-1185">Reference proteome</keyword>
<sequence length="123" mass="13581">MKIRRKVAAPAVCAAVCVGGFCNTNLNILANQDYTWGYGSILCGAFLCYLITRIGVEDVRVDFLNKISAEIKDYKVPKDDPEPEPEPSPPQQDGSTIENPKYEVSDLPTYEEVTRSPVTLNPT</sequence>
<name>A0ABN7SC07_OIKDI</name>
<gene>
    <name evidence="3" type="ORF">OKIOD_LOCUS6725</name>
</gene>